<dbReference type="STRING" id="261654.GA0070611_4437"/>
<dbReference type="EMBL" id="LT594323">
    <property type="protein sequence ID" value="SBT49478.1"/>
    <property type="molecule type" value="Genomic_DNA"/>
</dbReference>
<dbReference type="RefSeq" id="WP_091667336.1">
    <property type="nucleotide sequence ID" value="NZ_LT594323.1"/>
</dbReference>
<dbReference type="AlphaFoldDB" id="A0A1A9A060"/>
<keyword evidence="4" id="KW-1185">Reference proteome</keyword>
<feature type="domain" description="Pyridoxamine 5'-phosphate oxidase N-terminal" evidence="2">
    <location>
        <begin position="24"/>
        <end position="131"/>
    </location>
</feature>
<evidence type="ECO:0000256" key="1">
    <source>
        <dbReference type="ARBA" id="ARBA00023002"/>
    </source>
</evidence>
<dbReference type="GO" id="GO:0016627">
    <property type="term" value="F:oxidoreductase activity, acting on the CH-CH group of donors"/>
    <property type="evidence" value="ECO:0007669"/>
    <property type="project" value="TreeGrafter"/>
</dbReference>
<protein>
    <submittedName>
        <fullName evidence="3">General stress protein 26</fullName>
    </submittedName>
</protein>
<keyword evidence="1" id="KW-0560">Oxidoreductase</keyword>
<dbReference type="Pfam" id="PF01243">
    <property type="entry name" value="PNPOx_N"/>
    <property type="match status" value="1"/>
</dbReference>
<evidence type="ECO:0000313" key="4">
    <source>
        <dbReference type="Proteomes" id="UP000199385"/>
    </source>
</evidence>
<dbReference type="Gene3D" id="2.30.110.10">
    <property type="entry name" value="Electron Transport, Fmn-binding Protein, Chain A"/>
    <property type="match status" value="1"/>
</dbReference>
<organism evidence="3 4">
    <name type="scientific">Micromonospora auratinigra</name>
    <dbReference type="NCBI Taxonomy" id="261654"/>
    <lineage>
        <taxon>Bacteria</taxon>
        <taxon>Bacillati</taxon>
        <taxon>Actinomycetota</taxon>
        <taxon>Actinomycetes</taxon>
        <taxon>Micromonosporales</taxon>
        <taxon>Micromonosporaceae</taxon>
        <taxon>Micromonospora</taxon>
    </lineage>
</organism>
<gene>
    <name evidence="3" type="ORF">GA0070611_4437</name>
</gene>
<dbReference type="InterPro" id="IPR052019">
    <property type="entry name" value="F420H2_bilvrd_red/Heme_oxyg"/>
</dbReference>
<dbReference type="InterPro" id="IPR012349">
    <property type="entry name" value="Split_barrel_FMN-bd"/>
</dbReference>
<reference evidence="4" key="1">
    <citation type="submission" date="2016-06" db="EMBL/GenBank/DDBJ databases">
        <authorList>
            <person name="Varghese N."/>
            <person name="Submissions Spin"/>
        </authorList>
    </citation>
    <scope>NUCLEOTIDE SEQUENCE [LARGE SCALE GENOMIC DNA]</scope>
    <source>
        <strain evidence="4">DSM 44815</strain>
    </source>
</reference>
<dbReference type="GO" id="GO:0005829">
    <property type="term" value="C:cytosol"/>
    <property type="evidence" value="ECO:0007669"/>
    <property type="project" value="TreeGrafter"/>
</dbReference>
<dbReference type="Proteomes" id="UP000199385">
    <property type="component" value="Chromosome I"/>
</dbReference>
<dbReference type="PATRIC" id="fig|261654.4.peg.4496"/>
<dbReference type="PANTHER" id="PTHR35176">
    <property type="entry name" value="HEME OXYGENASE HI_0854-RELATED"/>
    <property type="match status" value="1"/>
</dbReference>
<accession>A0A1A9A060</accession>
<name>A0A1A9A060_9ACTN</name>
<proteinExistence type="predicted"/>
<dbReference type="PANTHER" id="PTHR35176:SF4">
    <property type="entry name" value="PYRIDOXAMINE 5'-PHOSPHATE OXIDASE-RELATED FMN-BINDING"/>
    <property type="match status" value="1"/>
</dbReference>
<dbReference type="GO" id="GO:0070967">
    <property type="term" value="F:coenzyme F420 binding"/>
    <property type="evidence" value="ECO:0007669"/>
    <property type="project" value="TreeGrafter"/>
</dbReference>
<sequence>MAEPRSTEQRWADTRHRLEHDVDVWVATAAPAGGRPYLVPLSFLWDGETLLLATSERTPTGRNMRDTGRVRLGLGTTRDVIMVDGSVEMIPHEELPGAAADAFAAKTGFDPRTFTEKHSWFRVRPDRIQAWRESNEIPGRDLPR</sequence>
<dbReference type="OrthoDB" id="3627463at2"/>
<evidence type="ECO:0000259" key="2">
    <source>
        <dbReference type="Pfam" id="PF01243"/>
    </source>
</evidence>
<evidence type="ECO:0000313" key="3">
    <source>
        <dbReference type="EMBL" id="SBT49478.1"/>
    </source>
</evidence>
<dbReference type="SUPFAM" id="SSF50475">
    <property type="entry name" value="FMN-binding split barrel"/>
    <property type="match status" value="1"/>
</dbReference>
<dbReference type="InterPro" id="IPR011576">
    <property type="entry name" value="Pyridox_Oxase_N"/>
</dbReference>